<accession>A0ABU8MHT4</accession>
<sequence length="218" mass="22442">MVEQRGPQLGSPPTAPQPAVVEKRRRPWPLVLLGVLLLLLGGAGGWLARGAVPTPEIAPVAAAPTSTAPPTPPPVPVAGPPIVPTTNTAPGDGPLLGRAGARPGRGIGVARPAEIDGEDGAVVTGVTWEDWGEDRATGRGTALYRPGDEPDAPGVQDRATVIAFDLGSCGDRNGDDGDDDGDDGGDDDSGDDAYQRVTWYFPQHGESFRESRAMDVCG</sequence>
<keyword evidence="4" id="KW-1185">Reference proteome</keyword>
<feature type="compositionally biased region" description="Acidic residues" evidence="1">
    <location>
        <begin position="176"/>
        <end position="191"/>
    </location>
</feature>
<feature type="transmembrane region" description="Helical" evidence="2">
    <location>
        <begin position="30"/>
        <end position="48"/>
    </location>
</feature>
<name>A0ABU8MHT4_9PSEU</name>
<protein>
    <recommendedName>
        <fullName evidence="5">Serine/threonine protein kinase</fullName>
    </recommendedName>
</protein>
<dbReference type="EMBL" id="JBBEGN010000001">
    <property type="protein sequence ID" value="MEJ2866518.1"/>
    <property type="molecule type" value="Genomic_DNA"/>
</dbReference>
<evidence type="ECO:0000313" key="3">
    <source>
        <dbReference type="EMBL" id="MEJ2866518.1"/>
    </source>
</evidence>
<keyword evidence="2" id="KW-0472">Membrane</keyword>
<proteinExistence type="predicted"/>
<evidence type="ECO:0000256" key="1">
    <source>
        <dbReference type="SAM" id="MobiDB-lite"/>
    </source>
</evidence>
<evidence type="ECO:0000313" key="4">
    <source>
        <dbReference type="Proteomes" id="UP001385809"/>
    </source>
</evidence>
<feature type="region of interest" description="Disordered" evidence="1">
    <location>
        <begin position="167"/>
        <end position="195"/>
    </location>
</feature>
<evidence type="ECO:0000256" key="2">
    <source>
        <dbReference type="SAM" id="Phobius"/>
    </source>
</evidence>
<keyword evidence="2" id="KW-0812">Transmembrane</keyword>
<dbReference type="Proteomes" id="UP001385809">
    <property type="component" value="Unassembled WGS sequence"/>
</dbReference>
<comment type="caution">
    <text evidence="3">The sequence shown here is derived from an EMBL/GenBank/DDBJ whole genome shotgun (WGS) entry which is preliminary data.</text>
</comment>
<keyword evidence="2" id="KW-1133">Transmembrane helix</keyword>
<evidence type="ECO:0008006" key="5">
    <source>
        <dbReference type="Google" id="ProtNLM"/>
    </source>
</evidence>
<organism evidence="3 4">
    <name type="scientific">Actinomycetospora aurantiaca</name>
    <dbReference type="NCBI Taxonomy" id="3129233"/>
    <lineage>
        <taxon>Bacteria</taxon>
        <taxon>Bacillati</taxon>
        <taxon>Actinomycetota</taxon>
        <taxon>Actinomycetes</taxon>
        <taxon>Pseudonocardiales</taxon>
        <taxon>Pseudonocardiaceae</taxon>
        <taxon>Actinomycetospora</taxon>
    </lineage>
</organism>
<reference evidence="3 4" key="1">
    <citation type="submission" date="2024-03" db="EMBL/GenBank/DDBJ databases">
        <title>Actinomycetospora sp. OC33-EN08, a novel actinomycete isolated from wild orchid (Aerides multiflora).</title>
        <authorList>
            <person name="Suriyachadkun C."/>
        </authorList>
    </citation>
    <scope>NUCLEOTIDE SEQUENCE [LARGE SCALE GENOMIC DNA]</scope>
    <source>
        <strain evidence="3 4">OC33-EN08</strain>
    </source>
</reference>
<gene>
    <name evidence="3" type="ORF">WCD74_01990</name>
</gene>
<feature type="region of interest" description="Disordered" evidence="1">
    <location>
        <begin position="1"/>
        <end position="21"/>
    </location>
</feature>
<dbReference type="RefSeq" id="WP_337693139.1">
    <property type="nucleotide sequence ID" value="NZ_JBBEGN010000001.1"/>
</dbReference>